<evidence type="ECO:0000313" key="6">
    <source>
        <dbReference type="Proteomes" id="UP000559256"/>
    </source>
</evidence>
<accession>A0A8H5D5U6</accession>
<dbReference type="EMBL" id="JAACJM010000062">
    <property type="protein sequence ID" value="KAF5353748.1"/>
    <property type="molecule type" value="Genomic_DNA"/>
</dbReference>
<reference evidence="5 6" key="1">
    <citation type="journal article" date="2020" name="ISME J.">
        <title>Uncovering the hidden diversity of litter-decomposition mechanisms in mushroom-forming fungi.</title>
        <authorList>
            <person name="Floudas D."/>
            <person name="Bentzer J."/>
            <person name="Ahren D."/>
            <person name="Johansson T."/>
            <person name="Persson P."/>
            <person name="Tunlid A."/>
        </authorList>
    </citation>
    <scope>NUCLEOTIDE SEQUENCE [LARGE SCALE GENOMIC DNA]</scope>
    <source>
        <strain evidence="5 6">CBS 291.85</strain>
    </source>
</reference>
<gene>
    <name evidence="5" type="ORF">D9758_008691</name>
</gene>
<dbReference type="Pfam" id="PF00561">
    <property type="entry name" value="Abhydrolase_1"/>
    <property type="match status" value="1"/>
</dbReference>
<name>A0A8H5D5U6_9AGAR</name>
<dbReference type="InterPro" id="IPR000639">
    <property type="entry name" value="Epox_hydrolase-like"/>
</dbReference>
<keyword evidence="1" id="KW-0378">Hydrolase</keyword>
<comment type="caution">
    <text evidence="5">The sequence shown here is derived from an EMBL/GenBank/DDBJ whole genome shotgun (WGS) entry which is preliminary data.</text>
</comment>
<protein>
    <recommendedName>
        <fullName evidence="4">AB hydrolase-1 domain-containing protein</fullName>
    </recommendedName>
</protein>
<dbReference type="GO" id="GO:0016787">
    <property type="term" value="F:hydrolase activity"/>
    <property type="evidence" value="ECO:0007669"/>
    <property type="project" value="UniProtKB-KW"/>
</dbReference>
<evidence type="ECO:0000256" key="2">
    <source>
        <dbReference type="ARBA" id="ARBA00038334"/>
    </source>
</evidence>
<comment type="similarity">
    <text evidence="2">Belongs to the AB hydrolase superfamily. Epoxide hydrolase family.</text>
</comment>
<feature type="signal peptide" evidence="3">
    <location>
        <begin position="1"/>
        <end position="17"/>
    </location>
</feature>
<evidence type="ECO:0000256" key="3">
    <source>
        <dbReference type="SAM" id="SignalP"/>
    </source>
</evidence>
<evidence type="ECO:0000313" key="5">
    <source>
        <dbReference type="EMBL" id="KAF5353748.1"/>
    </source>
</evidence>
<sequence length="359" mass="40321">MIFPLLPLVFFTLTVKAFSLSTSPVDTPPFNSSLFKDLNVTRGLNYHYYAVPANRGKPTLLFLHGYPSSRYDWRHQVSFFQDKGYGLIVPDMLGFGGTAKPLDPQLYASSLISKDIVDILDAEGTSQAVLIGHDWGAKIASRLANYFPERFHSFAFLSVGYVPPTFFSTPYTQLNALTKAVLGYENFGYWDFLSSDRANQILLDHLESFFDLAFTKDTVKAITDWSPLGAMEAFLTNDTRIPTGDYITPEELAIQIEFFRQSGFAAANNWYKVLTTSIEADDNKGIPEESTIIQKPVFLGAALRDYVSIAPTFIQSALAFTNNTLTIHEYDSSHWIMLEVRDQFNSDLLQWIEGLALDG</sequence>
<dbReference type="SUPFAM" id="SSF53474">
    <property type="entry name" value="alpha/beta-Hydrolases"/>
    <property type="match status" value="1"/>
</dbReference>
<feature type="domain" description="AB hydrolase-1" evidence="4">
    <location>
        <begin position="58"/>
        <end position="187"/>
    </location>
</feature>
<dbReference type="InterPro" id="IPR029058">
    <property type="entry name" value="AB_hydrolase_fold"/>
</dbReference>
<dbReference type="PANTHER" id="PTHR43329">
    <property type="entry name" value="EPOXIDE HYDROLASE"/>
    <property type="match status" value="1"/>
</dbReference>
<evidence type="ECO:0000259" key="4">
    <source>
        <dbReference type="Pfam" id="PF00561"/>
    </source>
</evidence>
<dbReference type="Gene3D" id="3.40.50.1820">
    <property type="entry name" value="alpha/beta hydrolase"/>
    <property type="match status" value="1"/>
</dbReference>
<dbReference type="PRINTS" id="PR00412">
    <property type="entry name" value="EPOXHYDRLASE"/>
</dbReference>
<dbReference type="Proteomes" id="UP000559256">
    <property type="component" value="Unassembled WGS sequence"/>
</dbReference>
<evidence type="ECO:0000256" key="1">
    <source>
        <dbReference type="ARBA" id="ARBA00022801"/>
    </source>
</evidence>
<feature type="chain" id="PRO_5034409921" description="AB hydrolase-1 domain-containing protein" evidence="3">
    <location>
        <begin position="18"/>
        <end position="359"/>
    </location>
</feature>
<dbReference type="InterPro" id="IPR000073">
    <property type="entry name" value="AB_hydrolase_1"/>
</dbReference>
<proteinExistence type="inferred from homology"/>
<dbReference type="PRINTS" id="PR00111">
    <property type="entry name" value="ABHYDROLASE"/>
</dbReference>
<keyword evidence="3" id="KW-0732">Signal</keyword>
<organism evidence="5 6">
    <name type="scientific">Tetrapyrgos nigripes</name>
    <dbReference type="NCBI Taxonomy" id="182062"/>
    <lineage>
        <taxon>Eukaryota</taxon>
        <taxon>Fungi</taxon>
        <taxon>Dikarya</taxon>
        <taxon>Basidiomycota</taxon>
        <taxon>Agaricomycotina</taxon>
        <taxon>Agaricomycetes</taxon>
        <taxon>Agaricomycetidae</taxon>
        <taxon>Agaricales</taxon>
        <taxon>Marasmiineae</taxon>
        <taxon>Marasmiaceae</taxon>
        <taxon>Tetrapyrgos</taxon>
    </lineage>
</organism>
<keyword evidence="6" id="KW-1185">Reference proteome</keyword>
<dbReference type="AlphaFoldDB" id="A0A8H5D5U6"/>
<dbReference type="OrthoDB" id="408373at2759"/>